<dbReference type="RefSeq" id="WP_070073978.1">
    <property type="nucleotide sequence ID" value="NZ_CP017448.1"/>
</dbReference>
<gene>
    <name evidence="1" type="ORF">BJI67_05520</name>
</gene>
<keyword evidence="2" id="KW-1185">Reference proteome</keyword>
<accession>A0A1D8KBW8</accession>
<reference evidence="1 2" key="1">
    <citation type="submission" date="2016-09" db="EMBL/GenBank/DDBJ databases">
        <title>Acidihalobacter prosperus V6 (DSM14174).</title>
        <authorList>
            <person name="Khaleque H.N."/>
            <person name="Ramsay J.P."/>
            <person name="Murphy R.J.T."/>
            <person name="Kaksonen A.H."/>
            <person name="Boxall N.J."/>
            <person name="Watkin E.L.J."/>
        </authorList>
    </citation>
    <scope>NUCLEOTIDE SEQUENCE [LARGE SCALE GENOMIC DNA]</scope>
    <source>
        <strain evidence="1 2">V6</strain>
    </source>
</reference>
<evidence type="ECO:0000313" key="1">
    <source>
        <dbReference type="EMBL" id="AOV18452.1"/>
    </source>
</evidence>
<proteinExistence type="predicted"/>
<evidence type="ECO:0000313" key="2">
    <source>
        <dbReference type="Proteomes" id="UP000095342"/>
    </source>
</evidence>
<protein>
    <submittedName>
        <fullName evidence="1">Uncharacterized protein</fullName>
    </submittedName>
</protein>
<dbReference type="AlphaFoldDB" id="A0A1D8KBW8"/>
<organism evidence="1 2">
    <name type="scientific">Acidihalobacter aeolianus</name>
    <dbReference type="NCBI Taxonomy" id="2792603"/>
    <lineage>
        <taxon>Bacteria</taxon>
        <taxon>Pseudomonadati</taxon>
        <taxon>Pseudomonadota</taxon>
        <taxon>Gammaproteobacteria</taxon>
        <taxon>Chromatiales</taxon>
        <taxon>Ectothiorhodospiraceae</taxon>
        <taxon>Acidihalobacter</taxon>
    </lineage>
</organism>
<dbReference type="EMBL" id="CP017448">
    <property type="protein sequence ID" value="AOV18452.1"/>
    <property type="molecule type" value="Genomic_DNA"/>
</dbReference>
<name>A0A1D8KBW8_9GAMM</name>
<sequence>MSGPQPPAESGTPIQKRISLKTRSGARVSLDVTLADANGRMSALEYLEHLDETIRRKLGDTPVFAGFKGPNPYDRERIEAMIVYIASFHDATFGTFTPGGELPEEERNEFVEIFLLACASVLDGDRLFIDLSRGRIDHHIGTD</sequence>
<dbReference type="KEGG" id="aaeo:BJI67_05520"/>
<dbReference type="Proteomes" id="UP000095342">
    <property type="component" value="Chromosome"/>
</dbReference>